<organism evidence="2 3">
    <name type="scientific">Filobasidium floriforme</name>
    <dbReference type="NCBI Taxonomy" id="5210"/>
    <lineage>
        <taxon>Eukaryota</taxon>
        <taxon>Fungi</taxon>
        <taxon>Dikarya</taxon>
        <taxon>Basidiomycota</taxon>
        <taxon>Agaricomycotina</taxon>
        <taxon>Tremellomycetes</taxon>
        <taxon>Filobasidiales</taxon>
        <taxon>Filobasidiaceae</taxon>
        <taxon>Filobasidium</taxon>
    </lineage>
</organism>
<evidence type="ECO:0000256" key="1">
    <source>
        <dbReference type="SAM" id="MobiDB-lite"/>
    </source>
</evidence>
<evidence type="ECO:0000313" key="2">
    <source>
        <dbReference type="EMBL" id="KAG7532224.1"/>
    </source>
</evidence>
<accession>A0A8K0JKU2</accession>
<sequence>MGTVDPRRPSLKSILKKTSKYDTHDEVVPEPTDTSSPPPPKGDRHRHRADKHPHVSQLASMLKSTHDEEDSEDEVDTEPRTPKVLNKSTPGVSSAVDCFTEPPPTPLDSPLEDHEEELFNYQGQVVTRSAMELLEMEDEIAARGGLYERDGVVMTASALSLLQAQEAMARADTAGQGEWGPDEWDGIRGQYIPKWASPCRAHPAFASYPAKPTLHPLVRTNEDGTRQEDWFEPDMDRIEERNLLRFGMEGVVDYNY</sequence>
<name>A0A8K0JKU2_9TREE</name>
<dbReference type="AlphaFoldDB" id="A0A8K0JKU2"/>
<reference evidence="2" key="1">
    <citation type="submission" date="2020-04" db="EMBL/GenBank/DDBJ databases">
        <title>Analysis of mating type loci in Filobasidium floriforme.</title>
        <authorList>
            <person name="Nowrousian M."/>
        </authorList>
    </citation>
    <scope>NUCLEOTIDE SEQUENCE</scope>
    <source>
        <strain evidence="2">CBS 6242</strain>
    </source>
</reference>
<proteinExistence type="predicted"/>
<comment type="caution">
    <text evidence="2">The sequence shown here is derived from an EMBL/GenBank/DDBJ whole genome shotgun (WGS) entry which is preliminary data.</text>
</comment>
<dbReference type="EMBL" id="JABELV010000070">
    <property type="protein sequence ID" value="KAG7532224.1"/>
    <property type="molecule type" value="Genomic_DNA"/>
</dbReference>
<feature type="region of interest" description="Disordered" evidence="1">
    <location>
        <begin position="1"/>
        <end position="97"/>
    </location>
</feature>
<keyword evidence="3" id="KW-1185">Reference proteome</keyword>
<evidence type="ECO:0000313" key="3">
    <source>
        <dbReference type="Proteomes" id="UP000812966"/>
    </source>
</evidence>
<dbReference type="Proteomes" id="UP000812966">
    <property type="component" value="Unassembled WGS sequence"/>
</dbReference>
<protein>
    <submittedName>
        <fullName evidence="2">Uncharacterized protein</fullName>
    </submittedName>
</protein>
<feature type="compositionally biased region" description="Acidic residues" evidence="1">
    <location>
        <begin position="67"/>
        <end position="76"/>
    </location>
</feature>
<gene>
    <name evidence="2" type="ORF">FFLO_03692</name>
</gene>